<dbReference type="Pfam" id="PF08240">
    <property type="entry name" value="ADH_N"/>
    <property type="match status" value="1"/>
</dbReference>
<dbReference type="EMBL" id="CCBQ010000047">
    <property type="protein sequence ID" value="CDO96460.1"/>
    <property type="molecule type" value="Genomic_DNA"/>
</dbReference>
<dbReference type="InterPro" id="IPR036291">
    <property type="entry name" value="NAD(P)-bd_dom_sf"/>
</dbReference>
<dbReference type="Gene3D" id="3.40.50.720">
    <property type="entry name" value="NAD(P)-binding Rossmann-like Domain"/>
    <property type="match status" value="1"/>
</dbReference>
<dbReference type="InterPro" id="IPR013154">
    <property type="entry name" value="ADH-like_N"/>
</dbReference>
<keyword evidence="4" id="KW-1185">Reference proteome</keyword>
<dbReference type="Proteomes" id="UP000031516">
    <property type="component" value="Unassembled WGS sequence"/>
</dbReference>
<dbReference type="GO" id="GO:0016651">
    <property type="term" value="F:oxidoreductase activity, acting on NAD(P)H"/>
    <property type="evidence" value="ECO:0007669"/>
    <property type="project" value="InterPro"/>
</dbReference>
<feature type="domain" description="Alcohol dehydrogenase-like N-terminal" evidence="2">
    <location>
        <begin position="30"/>
        <end position="116"/>
    </location>
</feature>
<dbReference type="CDD" id="cd08249">
    <property type="entry name" value="enoyl_reductase_like"/>
    <property type="match status" value="1"/>
</dbReference>
<dbReference type="Pfam" id="PF00107">
    <property type="entry name" value="ADH_zinc_N"/>
    <property type="match status" value="1"/>
</dbReference>
<name>A0A0A8LDR9_9SACH</name>
<dbReference type="PANTHER" id="PTHR45348:SF2">
    <property type="entry name" value="ZINC-TYPE ALCOHOL DEHYDROGENASE-LIKE PROTEIN C2E1P3.01"/>
    <property type="match status" value="1"/>
</dbReference>
<dbReference type="InterPro" id="IPR011032">
    <property type="entry name" value="GroES-like_sf"/>
</dbReference>
<dbReference type="PANTHER" id="PTHR45348">
    <property type="entry name" value="HYPOTHETICAL OXIDOREDUCTASE (EUROFUNG)"/>
    <property type="match status" value="1"/>
</dbReference>
<accession>A0A0A8LDR9</accession>
<dbReference type="SUPFAM" id="SSF51735">
    <property type="entry name" value="NAD(P)-binding Rossmann-fold domains"/>
    <property type="match status" value="1"/>
</dbReference>
<evidence type="ECO:0000313" key="3">
    <source>
        <dbReference type="EMBL" id="CDO96460.1"/>
    </source>
</evidence>
<dbReference type="AlphaFoldDB" id="A0A0A8LDR9"/>
<sequence>MSIPTTQKAVLIEGDKAVVKSNVPVPELSEGTVLLKIEAVAGNPTDWKHVAYGLGPQGSILGCDVAGTVVKLGPNASDFVKVGDTGCSFVHGASQAEPTNGGFAEYAKVHPDMFYKAKLTHTTAEDITEGPVKYFETAASLPVSLTTAGMILTYNLGTKLKWHPSTPQHDYPLLIWGGATAAGQQLIQLAKNLNAYTKIVVVASKKNETLLKSFGADDIFDYHDADVIEQIKSKYPNLQHVVDAVSTPESFVQAYKATADDSPATLLQLTMLSAKDIPEADQKENVKIDTTLLYRSSGTEVKLGPWTLPALPEYREATRKFIKFVNPYVESGEIHHMNIHVFKNGLTDVPELTEGIKNGKNKNVKYVASL</sequence>
<dbReference type="OrthoDB" id="9992527at2759"/>
<dbReference type="Gene3D" id="3.90.180.10">
    <property type="entry name" value="Medium-chain alcohol dehydrogenases, catalytic domain"/>
    <property type="match status" value="1"/>
</dbReference>
<gene>
    <name evidence="3" type="ORF">KLDO_g4663</name>
</gene>
<evidence type="ECO:0000259" key="1">
    <source>
        <dbReference type="Pfam" id="PF00107"/>
    </source>
</evidence>
<organism evidence="3 4">
    <name type="scientific">Kluyveromyces dobzhanskii CBS 2104</name>
    <dbReference type="NCBI Taxonomy" id="1427455"/>
    <lineage>
        <taxon>Eukaryota</taxon>
        <taxon>Fungi</taxon>
        <taxon>Dikarya</taxon>
        <taxon>Ascomycota</taxon>
        <taxon>Saccharomycotina</taxon>
        <taxon>Saccharomycetes</taxon>
        <taxon>Saccharomycetales</taxon>
        <taxon>Saccharomycetaceae</taxon>
        <taxon>Kluyveromyces</taxon>
    </lineage>
</organism>
<proteinExistence type="predicted"/>
<feature type="domain" description="Alcohol dehydrogenase-like C-terminal" evidence="1">
    <location>
        <begin position="183"/>
        <end position="267"/>
    </location>
</feature>
<evidence type="ECO:0000259" key="2">
    <source>
        <dbReference type="Pfam" id="PF08240"/>
    </source>
</evidence>
<dbReference type="InterPro" id="IPR013149">
    <property type="entry name" value="ADH-like_C"/>
</dbReference>
<dbReference type="InterPro" id="IPR047122">
    <property type="entry name" value="Trans-enoyl_RdTase-like"/>
</dbReference>
<evidence type="ECO:0000313" key="4">
    <source>
        <dbReference type="Proteomes" id="UP000031516"/>
    </source>
</evidence>
<dbReference type="SUPFAM" id="SSF50129">
    <property type="entry name" value="GroES-like"/>
    <property type="match status" value="1"/>
</dbReference>
<comment type="caution">
    <text evidence="3">The sequence shown here is derived from an EMBL/GenBank/DDBJ whole genome shotgun (WGS) entry which is preliminary data.</text>
</comment>
<protein>
    <submittedName>
        <fullName evidence="3">WGS project CCBQ000000000 data, contig 00058</fullName>
    </submittedName>
</protein>
<reference evidence="3 4" key="1">
    <citation type="submission" date="2014-03" db="EMBL/GenBank/DDBJ databases">
        <title>The genome of Kluyveromyces dobzhanskii.</title>
        <authorList>
            <person name="Nystedt B."/>
            <person name="Astrom S."/>
        </authorList>
    </citation>
    <scope>NUCLEOTIDE SEQUENCE [LARGE SCALE GENOMIC DNA]</scope>
    <source>
        <strain evidence="3 4">CBS 2104</strain>
    </source>
</reference>